<feature type="transmembrane region" description="Helical" evidence="8">
    <location>
        <begin position="16"/>
        <end position="34"/>
    </location>
</feature>
<accession>A0A9X3MSX7</accession>
<feature type="region of interest" description="Disordered" evidence="7">
    <location>
        <begin position="489"/>
        <end position="516"/>
    </location>
</feature>
<evidence type="ECO:0000256" key="5">
    <source>
        <dbReference type="ARBA" id="ARBA00022989"/>
    </source>
</evidence>
<reference evidence="9" key="1">
    <citation type="submission" date="2022-10" db="EMBL/GenBank/DDBJ databases">
        <title>The WGS of Solirubrobacter ginsenosidimutans DSM 21036.</title>
        <authorList>
            <person name="Jiang Z."/>
        </authorList>
    </citation>
    <scope>NUCLEOTIDE SEQUENCE</scope>
    <source>
        <strain evidence="9">DSM 21036</strain>
    </source>
</reference>
<keyword evidence="4 8" id="KW-0812">Transmembrane</keyword>
<organism evidence="9 10">
    <name type="scientific">Solirubrobacter ginsenosidimutans</name>
    <dbReference type="NCBI Taxonomy" id="490573"/>
    <lineage>
        <taxon>Bacteria</taxon>
        <taxon>Bacillati</taxon>
        <taxon>Actinomycetota</taxon>
        <taxon>Thermoleophilia</taxon>
        <taxon>Solirubrobacterales</taxon>
        <taxon>Solirubrobacteraceae</taxon>
        <taxon>Solirubrobacter</taxon>
    </lineage>
</organism>
<dbReference type="CDD" id="cd01127">
    <property type="entry name" value="TrwB_TraG_TraD_VirD4"/>
    <property type="match status" value="1"/>
</dbReference>
<evidence type="ECO:0000256" key="6">
    <source>
        <dbReference type="ARBA" id="ARBA00023136"/>
    </source>
</evidence>
<keyword evidence="3" id="KW-1003">Cell membrane</keyword>
<keyword evidence="10" id="KW-1185">Reference proteome</keyword>
<dbReference type="InterPro" id="IPR051539">
    <property type="entry name" value="T4SS-coupling_protein"/>
</dbReference>
<comment type="subcellular location">
    <subcellularLocation>
        <location evidence="1">Cell membrane</location>
        <topology evidence="1">Multi-pass membrane protein</topology>
    </subcellularLocation>
</comment>
<dbReference type="Pfam" id="PF02534">
    <property type="entry name" value="T4SS-DNA_transf"/>
    <property type="match status" value="1"/>
</dbReference>
<dbReference type="EMBL" id="JAPDOD010000010">
    <property type="protein sequence ID" value="MDA0161261.1"/>
    <property type="molecule type" value="Genomic_DNA"/>
</dbReference>
<dbReference type="Gene3D" id="3.40.50.300">
    <property type="entry name" value="P-loop containing nucleotide triphosphate hydrolases"/>
    <property type="match status" value="1"/>
</dbReference>
<dbReference type="SUPFAM" id="SSF52540">
    <property type="entry name" value="P-loop containing nucleoside triphosphate hydrolases"/>
    <property type="match status" value="1"/>
</dbReference>
<keyword evidence="5 8" id="KW-1133">Transmembrane helix</keyword>
<protein>
    <submittedName>
        <fullName evidence="9">Type IV secretory system conjugative DNA transfer family protein</fullName>
    </submittedName>
</protein>
<dbReference type="InterPro" id="IPR027417">
    <property type="entry name" value="P-loop_NTPase"/>
</dbReference>
<gene>
    <name evidence="9" type="ORF">OM076_13370</name>
</gene>
<dbReference type="GO" id="GO:0005886">
    <property type="term" value="C:plasma membrane"/>
    <property type="evidence" value="ECO:0007669"/>
    <property type="project" value="UniProtKB-SubCell"/>
</dbReference>
<dbReference type="PANTHER" id="PTHR37937:SF1">
    <property type="entry name" value="CONJUGATIVE TRANSFER: DNA TRANSPORT"/>
    <property type="match status" value="1"/>
</dbReference>
<evidence type="ECO:0000256" key="4">
    <source>
        <dbReference type="ARBA" id="ARBA00022692"/>
    </source>
</evidence>
<dbReference type="InterPro" id="IPR003688">
    <property type="entry name" value="TraG/VirD4"/>
</dbReference>
<evidence type="ECO:0000313" key="10">
    <source>
        <dbReference type="Proteomes" id="UP001149140"/>
    </source>
</evidence>
<comment type="caution">
    <text evidence="9">The sequence shown here is derived from an EMBL/GenBank/DDBJ whole genome shotgun (WGS) entry which is preliminary data.</text>
</comment>
<proteinExistence type="inferred from homology"/>
<evidence type="ECO:0000313" key="9">
    <source>
        <dbReference type="EMBL" id="MDA0161261.1"/>
    </source>
</evidence>
<dbReference type="Proteomes" id="UP001149140">
    <property type="component" value="Unassembled WGS sequence"/>
</dbReference>
<dbReference type="AlphaFoldDB" id="A0A9X3MSX7"/>
<evidence type="ECO:0000256" key="3">
    <source>
        <dbReference type="ARBA" id="ARBA00022475"/>
    </source>
</evidence>
<comment type="similarity">
    <text evidence="2">Belongs to the VirD4/TraG family.</text>
</comment>
<name>A0A9X3MSX7_9ACTN</name>
<feature type="transmembrane region" description="Helical" evidence="8">
    <location>
        <begin position="80"/>
        <end position="103"/>
    </location>
</feature>
<keyword evidence="6 8" id="KW-0472">Membrane</keyword>
<dbReference type="PANTHER" id="PTHR37937">
    <property type="entry name" value="CONJUGATIVE TRANSFER: DNA TRANSPORT"/>
    <property type="match status" value="1"/>
</dbReference>
<sequence>MNEHGGAAHELNPLEIVFLGLAAVVAVLGGVGWLVGSTAGLVFAGGWPHLGLADSLAALLELPSHLSDPRGAWPVDVRDRLPGAMAMYASAFVVAAVIVALGLRVSVRWSRRDHGPAVARWATNHQLHPLLATRPQPARVTLGRRGRFLVCCEPLHSTLVIAPTQTGKTTGLAIPAILEWRGPVLATSVKTDLLRDTIEARKARGRVQLFDPAGSTGLKSSAWTPLAGCESWAGARRTAAWLAEGASANKRGLADADFWYSTAAKLLAPMFFAAVTSGRTIGDVIAWLDTQEEAEIMDALVAAEIPSATHAFEASIGRDIRQRSSVYATAETILEAYADPGVLLRSKGDNIRPDELLDGGQNTLYLSATVREQRRLRPVFVALLESVIEEAYTRSAATGEPLDPPLLVVLDEAANIAPLPDLDVIAATGAGHGVQLVTVLQDLAQAHDRWGRDRADTIVNNHRARVIGGGIADERTLEYVGKIVGDTEVRQQSSTSAEQGRHSTTTSTTYRSLAPANSLREAKRGSALLLYGSLPPARIAFRPWYTDRALSTLARGRTP</sequence>
<dbReference type="RefSeq" id="WP_270040457.1">
    <property type="nucleotide sequence ID" value="NZ_JAPDOD010000010.1"/>
</dbReference>
<evidence type="ECO:0000256" key="2">
    <source>
        <dbReference type="ARBA" id="ARBA00008806"/>
    </source>
</evidence>
<evidence type="ECO:0000256" key="7">
    <source>
        <dbReference type="SAM" id="MobiDB-lite"/>
    </source>
</evidence>
<evidence type="ECO:0000256" key="8">
    <source>
        <dbReference type="SAM" id="Phobius"/>
    </source>
</evidence>
<evidence type="ECO:0000256" key="1">
    <source>
        <dbReference type="ARBA" id="ARBA00004651"/>
    </source>
</evidence>